<feature type="compositionally biased region" description="Polar residues" evidence="1">
    <location>
        <begin position="123"/>
        <end position="132"/>
    </location>
</feature>
<dbReference type="Proteomes" id="UP000232638">
    <property type="component" value="Chromosome"/>
</dbReference>
<reference evidence="3 4" key="1">
    <citation type="submission" date="2017-03" db="EMBL/GenBank/DDBJ databases">
        <title>Complete genome sequence of Candidatus 'Thiodictyon syntrophicum' sp. nov. strain Cad16T, a photolithoautotroph purple sulfur bacterium isolated from an alpine meromictic lake.</title>
        <authorList>
            <person name="Luedin S.M."/>
            <person name="Pothier J.F."/>
            <person name="Danza F."/>
            <person name="Storelli N."/>
            <person name="Wittwer M."/>
            <person name="Tonolla M."/>
        </authorList>
    </citation>
    <scope>NUCLEOTIDE SEQUENCE [LARGE SCALE GENOMIC DNA]</scope>
    <source>
        <strain evidence="3 4">Cad16T</strain>
    </source>
</reference>
<dbReference type="EMBL" id="CP020370">
    <property type="protein sequence ID" value="AUB81402.1"/>
    <property type="molecule type" value="Genomic_DNA"/>
</dbReference>
<dbReference type="Pfam" id="PF05685">
    <property type="entry name" value="Uma2"/>
    <property type="match status" value="1"/>
</dbReference>
<gene>
    <name evidence="3" type="ORF">THSYN_10855</name>
</gene>
<name>A0A2K8U738_9GAMM</name>
<evidence type="ECO:0000259" key="2">
    <source>
        <dbReference type="Pfam" id="PF05685"/>
    </source>
</evidence>
<feature type="region of interest" description="Disordered" evidence="1">
    <location>
        <begin position="56"/>
        <end position="132"/>
    </location>
</feature>
<feature type="domain" description="Putative restriction endonuclease" evidence="2">
    <location>
        <begin position="12"/>
        <end position="55"/>
    </location>
</feature>
<dbReference type="CDD" id="cd06260">
    <property type="entry name" value="DUF820-like"/>
    <property type="match status" value="1"/>
</dbReference>
<protein>
    <recommendedName>
        <fullName evidence="2">Putative restriction endonuclease domain-containing protein</fullName>
    </recommendedName>
</protein>
<dbReference type="KEGG" id="tsy:THSYN_10855"/>
<dbReference type="InterPro" id="IPR008538">
    <property type="entry name" value="Uma2"/>
</dbReference>
<organism evidence="3 4">
    <name type="scientific">Candidatus Thiodictyon syntrophicum</name>
    <dbReference type="NCBI Taxonomy" id="1166950"/>
    <lineage>
        <taxon>Bacteria</taxon>
        <taxon>Pseudomonadati</taxon>
        <taxon>Pseudomonadota</taxon>
        <taxon>Gammaproteobacteria</taxon>
        <taxon>Chromatiales</taxon>
        <taxon>Chromatiaceae</taxon>
        <taxon>Thiodictyon</taxon>
    </lineage>
</organism>
<evidence type="ECO:0000256" key="1">
    <source>
        <dbReference type="SAM" id="MobiDB-lite"/>
    </source>
</evidence>
<dbReference type="SUPFAM" id="SSF52980">
    <property type="entry name" value="Restriction endonuclease-like"/>
    <property type="match status" value="1"/>
</dbReference>
<evidence type="ECO:0000313" key="4">
    <source>
        <dbReference type="Proteomes" id="UP000232638"/>
    </source>
</evidence>
<dbReference type="Gene3D" id="3.90.1570.10">
    <property type="entry name" value="tt1808, chain A"/>
    <property type="match status" value="1"/>
</dbReference>
<proteinExistence type="predicted"/>
<dbReference type="InterPro" id="IPR011335">
    <property type="entry name" value="Restrct_endonuc-II-like"/>
</dbReference>
<sequence>MPSRGLVPRWRGNEKADAPDLIAEVLSPGTSAKDLRDKKALYERAGVRGYLVVGPPAMERRGHLGTHSECRPRSVTAPCRRVGPDSPSAGSRDTRRLRGRLSSLPASAIRPEPDPQGRRRSSRQPASGSPLA</sequence>
<accession>A0A2K8U738</accession>
<keyword evidence="4" id="KW-1185">Reference proteome</keyword>
<dbReference type="AlphaFoldDB" id="A0A2K8U738"/>
<dbReference type="InterPro" id="IPR012296">
    <property type="entry name" value="Nuclease_put_TT1808"/>
</dbReference>
<feature type="compositionally biased region" description="Basic and acidic residues" evidence="1">
    <location>
        <begin position="58"/>
        <end position="72"/>
    </location>
</feature>
<evidence type="ECO:0000313" key="3">
    <source>
        <dbReference type="EMBL" id="AUB81402.1"/>
    </source>
</evidence>